<evidence type="ECO:0000256" key="1">
    <source>
        <dbReference type="SAM" id="MobiDB-lite"/>
    </source>
</evidence>
<dbReference type="InterPro" id="IPR027417">
    <property type="entry name" value="P-loop_NTPase"/>
</dbReference>
<sequence>MADDLGDEWWTQGDNLGVSEVEEDTQPLTEEQPIKSTSKKRKSDKQIQEEDTQPLTEEQSNKSTSKKRKGEKNIQDGTKKKKKTAKKECFITEERSEEKGDKESNKNKKRRKKKKTITDVLTSSEPVPGSPADLMSLLKNHFSLTRSVIEQEDLTLKDSCFLSSNDLTHSLSSYLKEVCPKWAKIQKQHTQAQSVVLLIVCGSALRTIDLIKQLIAFKGQAKVLKLFAKHIKVDDQIKSLSKGVTHIAVGTPGRIAALLEKEGLTVQGLRYLVLDWNYRDQKFRRMVDIPEVKEDLLKMMDRGLIQSCREGTFKIGLF</sequence>
<evidence type="ECO:0000313" key="3">
    <source>
        <dbReference type="Proteomes" id="UP001364617"/>
    </source>
</evidence>
<protein>
    <recommendedName>
        <fullName evidence="4">Protein CMSS1</fullName>
    </recommendedName>
</protein>
<organism evidence="2 3">
    <name type="scientific">Phoxinus phoxinus</name>
    <name type="common">Eurasian minnow</name>
    <dbReference type="NCBI Taxonomy" id="58324"/>
    <lineage>
        <taxon>Eukaryota</taxon>
        <taxon>Metazoa</taxon>
        <taxon>Chordata</taxon>
        <taxon>Craniata</taxon>
        <taxon>Vertebrata</taxon>
        <taxon>Euteleostomi</taxon>
        <taxon>Actinopterygii</taxon>
        <taxon>Neopterygii</taxon>
        <taxon>Teleostei</taxon>
        <taxon>Ostariophysi</taxon>
        <taxon>Cypriniformes</taxon>
        <taxon>Leuciscidae</taxon>
        <taxon>Phoxininae</taxon>
        <taxon>Phoxinus</taxon>
    </lineage>
</organism>
<reference evidence="2 3" key="1">
    <citation type="submission" date="2024-02" db="EMBL/GenBank/DDBJ databases">
        <title>Chromosome-level genome assembly of the Eurasian Minnow (Phoxinus phoxinus).</title>
        <authorList>
            <person name="Oriowo T.O."/>
            <person name="Martin S."/>
            <person name="Stange M."/>
            <person name="Chrysostomakis Y."/>
            <person name="Brown T."/>
            <person name="Winkler S."/>
            <person name="Kukowka S."/>
            <person name="Myers E.W."/>
            <person name="Bohne A."/>
        </authorList>
    </citation>
    <scope>NUCLEOTIDE SEQUENCE [LARGE SCALE GENOMIC DNA]</scope>
    <source>
        <strain evidence="2">ZFMK-TIS-60720</strain>
        <tissue evidence="2">Whole Organism</tissue>
    </source>
</reference>
<dbReference type="AlphaFoldDB" id="A0AAN9DC48"/>
<feature type="compositionally biased region" description="Polar residues" evidence="1">
    <location>
        <begin position="53"/>
        <end position="63"/>
    </location>
</feature>
<dbReference type="EMBL" id="JAYKXH010000005">
    <property type="protein sequence ID" value="KAK7169151.1"/>
    <property type="molecule type" value="Genomic_DNA"/>
</dbReference>
<comment type="caution">
    <text evidence="2">The sequence shown here is derived from an EMBL/GenBank/DDBJ whole genome shotgun (WGS) entry which is preliminary data.</text>
</comment>
<dbReference type="PANTHER" id="PTHR24030">
    <property type="entry name" value="PROTEIN CMSS1"/>
    <property type="match status" value="1"/>
</dbReference>
<name>A0AAN9DC48_9TELE</name>
<accession>A0AAN9DC48</accession>
<keyword evidence="3" id="KW-1185">Reference proteome</keyword>
<dbReference type="SUPFAM" id="SSF52540">
    <property type="entry name" value="P-loop containing nucleoside triphosphate hydrolases"/>
    <property type="match status" value="1"/>
</dbReference>
<dbReference type="Proteomes" id="UP001364617">
    <property type="component" value="Unassembled WGS sequence"/>
</dbReference>
<dbReference type="GO" id="GO:0005634">
    <property type="term" value="C:nucleus"/>
    <property type="evidence" value="ECO:0007669"/>
    <property type="project" value="TreeGrafter"/>
</dbReference>
<proteinExistence type="predicted"/>
<dbReference type="InterPro" id="IPR032704">
    <property type="entry name" value="Cms1"/>
</dbReference>
<dbReference type="Pfam" id="PF14617">
    <property type="entry name" value="CMS1"/>
    <property type="match status" value="1"/>
</dbReference>
<feature type="region of interest" description="Disordered" evidence="1">
    <location>
        <begin position="1"/>
        <end position="126"/>
    </location>
</feature>
<dbReference type="PANTHER" id="PTHR24030:SF0">
    <property type="entry name" value="PROTEIN CMSS1"/>
    <property type="match status" value="1"/>
</dbReference>
<dbReference type="GO" id="GO:0030686">
    <property type="term" value="C:90S preribosome"/>
    <property type="evidence" value="ECO:0007669"/>
    <property type="project" value="TreeGrafter"/>
</dbReference>
<evidence type="ECO:0008006" key="4">
    <source>
        <dbReference type="Google" id="ProtNLM"/>
    </source>
</evidence>
<dbReference type="Gene3D" id="3.40.50.300">
    <property type="entry name" value="P-loop containing nucleotide triphosphate hydrolases"/>
    <property type="match status" value="1"/>
</dbReference>
<gene>
    <name evidence="2" type="ORF">R3I93_005216</name>
</gene>
<feature type="compositionally biased region" description="Basic and acidic residues" evidence="1">
    <location>
        <begin position="86"/>
        <end position="106"/>
    </location>
</feature>
<evidence type="ECO:0000313" key="2">
    <source>
        <dbReference type="EMBL" id="KAK7169151.1"/>
    </source>
</evidence>